<accession>B9HH01</accession>
<sequence>MGLYESSTSCRLSEMRELRHSDYNLCGDLGTIMGLIGLIKAVRMVCDSKAEDTVLQAVCKPGIASWVSGDSIFFCYGQDASLNPTEVWLTKEYVVAKSWATMLVIEPERELVFYKDDPLFFEAKKFLDYGTVLFSRQKFVFV</sequence>
<dbReference type="InParanoid" id="B9HH01"/>
<dbReference type="Proteomes" id="UP000006729">
    <property type="component" value="Chromosome 7"/>
</dbReference>
<dbReference type="HOGENOM" id="CLU_1819172_0_0_1"/>
<proteinExistence type="predicted"/>
<dbReference type="AlphaFoldDB" id="B9HH01"/>
<evidence type="ECO:0000313" key="1">
    <source>
        <dbReference type="EMBL" id="PNT28638.1"/>
    </source>
</evidence>
<organism evidence="1 2">
    <name type="scientific">Populus trichocarpa</name>
    <name type="common">Western balsam poplar</name>
    <name type="synonym">Populus balsamifera subsp. trichocarpa</name>
    <dbReference type="NCBI Taxonomy" id="3694"/>
    <lineage>
        <taxon>Eukaryota</taxon>
        <taxon>Viridiplantae</taxon>
        <taxon>Streptophyta</taxon>
        <taxon>Embryophyta</taxon>
        <taxon>Tracheophyta</taxon>
        <taxon>Spermatophyta</taxon>
        <taxon>Magnoliopsida</taxon>
        <taxon>eudicotyledons</taxon>
        <taxon>Gunneridae</taxon>
        <taxon>Pentapetalae</taxon>
        <taxon>rosids</taxon>
        <taxon>fabids</taxon>
        <taxon>Malpighiales</taxon>
        <taxon>Salicaceae</taxon>
        <taxon>Saliceae</taxon>
        <taxon>Populus</taxon>
    </lineage>
</organism>
<gene>
    <name evidence="1" type="ORF">POPTR_007G130500</name>
</gene>
<reference evidence="1 2" key="1">
    <citation type="journal article" date="2006" name="Science">
        <title>The genome of black cottonwood, Populus trichocarpa (Torr. &amp; Gray).</title>
        <authorList>
            <person name="Tuskan G.A."/>
            <person name="Difazio S."/>
            <person name="Jansson S."/>
            <person name="Bohlmann J."/>
            <person name="Grigoriev I."/>
            <person name="Hellsten U."/>
            <person name="Putnam N."/>
            <person name="Ralph S."/>
            <person name="Rombauts S."/>
            <person name="Salamov A."/>
            <person name="Schein J."/>
            <person name="Sterck L."/>
            <person name="Aerts A."/>
            <person name="Bhalerao R.R."/>
            <person name="Bhalerao R.P."/>
            <person name="Blaudez D."/>
            <person name="Boerjan W."/>
            <person name="Brun A."/>
            <person name="Brunner A."/>
            <person name="Busov V."/>
            <person name="Campbell M."/>
            <person name="Carlson J."/>
            <person name="Chalot M."/>
            <person name="Chapman J."/>
            <person name="Chen G.L."/>
            <person name="Cooper D."/>
            <person name="Coutinho P.M."/>
            <person name="Couturier J."/>
            <person name="Covert S."/>
            <person name="Cronk Q."/>
            <person name="Cunningham R."/>
            <person name="Davis J."/>
            <person name="Degroeve S."/>
            <person name="Dejardin A."/>
            <person name="Depamphilis C."/>
            <person name="Detter J."/>
            <person name="Dirks B."/>
            <person name="Dubchak I."/>
            <person name="Duplessis S."/>
            <person name="Ehlting J."/>
            <person name="Ellis B."/>
            <person name="Gendler K."/>
            <person name="Goodstein D."/>
            <person name="Gribskov M."/>
            <person name="Grimwood J."/>
            <person name="Groover A."/>
            <person name="Gunter L."/>
            <person name="Hamberger B."/>
            <person name="Heinze B."/>
            <person name="Helariutta Y."/>
            <person name="Henrissat B."/>
            <person name="Holligan D."/>
            <person name="Holt R."/>
            <person name="Huang W."/>
            <person name="Islam-Faridi N."/>
            <person name="Jones S."/>
            <person name="Jones-Rhoades M."/>
            <person name="Jorgensen R."/>
            <person name="Joshi C."/>
            <person name="Kangasjarvi J."/>
            <person name="Karlsson J."/>
            <person name="Kelleher C."/>
            <person name="Kirkpatrick R."/>
            <person name="Kirst M."/>
            <person name="Kohler A."/>
            <person name="Kalluri U."/>
            <person name="Larimer F."/>
            <person name="Leebens-Mack J."/>
            <person name="Leple J.C."/>
            <person name="Locascio P."/>
            <person name="Lou Y."/>
            <person name="Lucas S."/>
            <person name="Martin F."/>
            <person name="Montanini B."/>
            <person name="Napoli C."/>
            <person name="Nelson D.R."/>
            <person name="Nelson C."/>
            <person name="Nieminen K."/>
            <person name="Nilsson O."/>
            <person name="Pereda V."/>
            <person name="Peter G."/>
            <person name="Philippe R."/>
            <person name="Pilate G."/>
            <person name="Poliakov A."/>
            <person name="Razumovskaya J."/>
            <person name="Richardson P."/>
            <person name="Rinaldi C."/>
            <person name="Ritland K."/>
            <person name="Rouze P."/>
            <person name="Ryaboy D."/>
            <person name="Schmutz J."/>
            <person name="Schrader J."/>
            <person name="Segerman B."/>
            <person name="Shin H."/>
            <person name="Siddiqui A."/>
            <person name="Sterky F."/>
            <person name="Terry A."/>
            <person name="Tsai C.J."/>
            <person name="Uberbacher E."/>
            <person name="Unneberg P."/>
            <person name="Vahala J."/>
            <person name="Wall K."/>
            <person name="Wessler S."/>
            <person name="Yang G."/>
            <person name="Yin T."/>
            <person name="Douglas C."/>
            <person name="Marra M."/>
            <person name="Sandberg G."/>
            <person name="Van de Peer Y."/>
            <person name="Rokhsar D."/>
        </authorList>
    </citation>
    <scope>NUCLEOTIDE SEQUENCE [LARGE SCALE GENOMIC DNA]</scope>
    <source>
        <strain evidence="2">cv. Nisqually</strain>
    </source>
</reference>
<protein>
    <submittedName>
        <fullName evidence="1">Uncharacterized protein</fullName>
    </submittedName>
</protein>
<dbReference type="EMBL" id="CM009296">
    <property type="protein sequence ID" value="PNT28638.1"/>
    <property type="molecule type" value="Genomic_DNA"/>
</dbReference>
<keyword evidence="2" id="KW-1185">Reference proteome</keyword>
<name>B9HH01_POPTR</name>
<evidence type="ECO:0000313" key="2">
    <source>
        <dbReference type="Proteomes" id="UP000006729"/>
    </source>
</evidence>